<proteinExistence type="predicted"/>
<keyword evidence="1" id="KW-0472">Membrane</keyword>
<dbReference type="AlphaFoldDB" id="A0A6M3XPC4"/>
<organism evidence="2">
    <name type="scientific">viral metagenome</name>
    <dbReference type="NCBI Taxonomy" id="1070528"/>
    <lineage>
        <taxon>unclassified sequences</taxon>
        <taxon>metagenomes</taxon>
        <taxon>organismal metagenomes</taxon>
    </lineage>
</organism>
<protein>
    <submittedName>
        <fullName evidence="2">Uncharacterized protein</fullName>
    </submittedName>
</protein>
<accession>A0A6M3XPC4</accession>
<dbReference type="EMBL" id="MT144801">
    <property type="protein sequence ID" value="QJH99656.1"/>
    <property type="molecule type" value="Genomic_DNA"/>
</dbReference>
<sequence>MSEVTTNGWNEYKRLVIKQLEDMTVEIKLINQKLDNLKTDFTIMKTKLTIIGVVAASIVSIVFQIVMNFLK</sequence>
<feature type="transmembrane region" description="Helical" evidence="1">
    <location>
        <begin position="48"/>
        <end position="70"/>
    </location>
</feature>
<keyword evidence="1" id="KW-1133">Transmembrane helix</keyword>
<evidence type="ECO:0000256" key="1">
    <source>
        <dbReference type="SAM" id="Phobius"/>
    </source>
</evidence>
<gene>
    <name evidence="2" type="ORF">TM448B01641_0004</name>
</gene>
<keyword evidence="1" id="KW-0812">Transmembrane</keyword>
<reference evidence="2" key="1">
    <citation type="submission" date="2020-03" db="EMBL/GenBank/DDBJ databases">
        <title>The deep terrestrial virosphere.</title>
        <authorList>
            <person name="Holmfeldt K."/>
            <person name="Nilsson E."/>
            <person name="Simone D."/>
            <person name="Lopez-Fernandez M."/>
            <person name="Wu X."/>
            <person name="de Brujin I."/>
            <person name="Lundin D."/>
            <person name="Andersson A."/>
            <person name="Bertilsson S."/>
            <person name="Dopson M."/>
        </authorList>
    </citation>
    <scope>NUCLEOTIDE SEQUENCE</scope>
    <source>
        <strain evidence="2">TM448B01641</strain>
    </source>
</reference>
<evidence type="ECO:0000313" key="2">
    <source>
        <dbReference type="EMBL" id="QJH99656.1"/>
    </source>
</evidence>
<name>A0A6M3XPC4_9ZZZZ</name>